<keyword evidence="4" id="KW-0505">Motor protein</keyword>
<dbReference type="PANTHER" id="PTHR13140">
    <property type="entry name" value="MYOSIN"/>
    <property type="match status" value="1"/>
</dbReference>
<dbReference type="EMBL" id="JBANAX010000067">
    <property type="protein sequence ID" value="KAL1223734.1"/>
    <property type="molecule type" value="Genomic_DNA"/>
</dbReference>
<evidence type="ECO:0000259" key="5">
    <source>
        <dbReference type="PROSITE" id="PS51456"/>
    </source>
</evidence>
<comment type="caution">
    <text evidence="6">The sequence shown here is derived from an EMBL/GenBank/DDBJ whole genome shotgun (WGS) entry which is preliminary data.</text>
</comment>
<evidence type="ECO:0000313" key="7">
    <source>
        <dbReference type="Proteomes" id="UP001558713"/>
    </source>
</evidence>
<keyword evidence="7" id="KW-1185">Reference proteome</keyword>
<dbReference type="InterPro" id="IPR027417">
    <property type="entry name" value="P-loop_NTPase"/>
</dbReference>
<sequence length="131" mass="15355">MITPEEVIKRSLDPQSAAISRDGLAKIVYPPFFDWLVDKTNNSIGQDANYTSLIGVLDIYLFESFKINSFEQLCINFTNEKLQQHSSHFLLLFSARFQNRTRRVHKKAIDWRYIEFVDNQDVLDLIEKVLI</sequence>
<evidence type="ECO:0000256" key="3">
    <source>
        <dbReference type="ARBA" id="ARBA00023203"/>
    </source>
</evidence>
<dbReference type="GO" id="GO:0016459">
    <property type="term" value="C:myosin complex"/>
    <property type="evidence" value="ECO:0007669"/>
    <property type="project" value="UniProtKB-KW"/>
</dbReference>
<keyword evidence="1" id="KW-0547">Nucleotide-binding</keyword>
<gene>
    <name evidence="6" type="ORF">V5N11_029781</name>
</gene>
<accession>A0ABD1C361</accession>
<dbReference type="SUPFAM" id="SSF52540">
    <property type="entry name" value="P-loop containing nucleoside triphosphate hydrolases"/>
    <property type="match status" value="1"/>
</dbReference>
<dbReference type="InterPro" id="IPR001609">
    <property type="entry name" value="Myosin_head_motor_dom-like"/>
</dbReference>
<proteinExistence type="inferred from homology"/>
<evidence type="ECO:0000256" key="4">
    <source>
        <dbReference type="PROSITE-ProRule" id="PRU00782"/>
    </source>
</evidence>
<evidence type="ECO:0000256" key="1">
    <source>
        <dbReference type="ARBA" id="ARBA00022741"/>
    </source>
</evidence>
<protein>
    <submittedName>
        <fullName evidence="6">Myosin-9</fullName>
    </submittedName>
</protein>
<dbReference type="GO" id="GO:0005524">
    <property type="term" value="F:ATP binding"/>
    <property type="evidence" value="ECO:0007669"/>
    <property type="project" value="UniProtKB-KW"/>
</dbReference>
<feature type="domain" description="Myosin motor" evidence="5">
    <location>
        <begin position="1"/>
        <end position="131"/>
    </location>
</feature>
<reference evidence="6 7" key="1">
    <citation type="submission" date="2024-04" db="EMBL/GenBank/DDBJ databases">
        <title>Genome assembly C_amara_ONT_v2.</title>
        <authorList>
            <person name="Yant L."/>
            <person name="Moore C."/>
            <person name="Slenker M."/>
        </authorList>
    </citation>
    <scope>NUCLEOTIDE SEQUENCE [LARGE SCALE GENOMIC DNA]</scope>
    <source>
        <tissue evidence="6">Leaf</tissue>
    </source>
</reference>
<dbReference type="PANTHER" id="PTHR13140:SF792">
    <property type="entry name" value="MYOSIN-9"/>
    <property type="match status" value="1"/>
</dbReference>
<comment type="caution">
    <text evidence="4">Lacks conserved residue(s) required for the propagation of feature annotation.</text>
</comment>
<name>A0ABD1C361_CARAN</name>
<keyword evidence="3 4" id="KW-0009">Actin-binding</keyword>
<dbReference type="PROSITE" id="PS51456">
    <property type="entry name" value="MYOSIN_MOTOR"/>
    <property type="match status" value="1"/>
</dbReference>
<dbReference type="GO" id="GO:0003779">
    <property type="term" value="F:actin binding"/>
    <property type="evidence" value="ECO:0007669"/>
    <property type="project" value="UniProtKB-KW"/>
</dbReference>
<keyword evidence="4" id="KW-0518">Myosin</keyword>
<evidence type="ECO:0000313" key="6">
    <source>
        <dbReference type="EMBL" id="KAL1223734.1"/>
    </source>
</evidence>
<dbReference type="Gene3D" id="1.20.120.720">
    <property type="entry name" value="Myosin VI head, motor domain, U50 subdomain"/>
    <property type="match status" value="1"/>
</dbReference>
<organism evidence="6 7">
    <name type="scientific">Cardamine amara subsp. amara</name>
    <dbReference type="NCBI Taxonomy" id="228776"/>
    <lineage>
        <taxon>Eukaryota</taxon>
        <taxon>Viridiplantae</taxon>
        <taxon>Streptophyta</taxon>
        <taxon>Embryophyta</taxon>
        <taxon>Tracheophyta</taxon>
        <taxon>Spermatophyta</taxon>
        <taxon>Magnoliopsida</taxon>
        <taxon>eudicotyledons</taxon>
        <taxon>Gunneridae</taxon>
        <taxon>Pentapetalae</taxon>
        <taxon>rosids</taxon>
        <taxon>malvids</taxon>
        <taxon>Brassicales</taxon>
        <taxon>Brassicaceae</taxon>
        <taxon>Cardamineae</taxon>
        <taxon>Cardamine</taxon>
    </lineage>
</organism>
<comment type="similarity">
    <text evidence="4">Belongs to the TRAFAC class myosin-kinesin ATPase superfamily. Myosin family.</text>
</comment>
<evidence type="ECO:0000256" key="2">
    <source>
        <dbReference type="ARBA" id="ARBA00022840"/>
    </source>
</evidence>
<dbReference type="PRINTS" id="PR00193">
    <property type="entry name" value="MYOSINHEAVY"/>
</dbReference>
<dbReference type="Gene3D" id="1.20.58.530">
    <property type="match status" value="1"/>
</dbReference>
<dbReference type="AlphaFoldDB" id="A0ABD1C361"/>
<dbReference type="Proteomes" id="UP001558713">
    <property type="component" value="Unassembled WGS sequence"/>
</dbReference>
<keyword evidence="2" id="KW-0067">ATP-binding</keyword>
<dbReference type="Pfam" id="PF00063">
    <property type="entry name" value="Myosin_head"/>
    <property type="match status" value="1"/>
</dbReference>